<evidence type="ECO:0000313" key="2">
    <source>
        <dbReference type="EMBL" id="TYJ99926.1"/>
    </source>
</evidence>
<reference evidence="3 4" key="1">
    <citation type="submission" date="2019-08" db="EMBL/GenBank/DDBJ databases">
        <title>Draft genome sequences of two oriental melons (Cucumis melo L. var makuwa).</title>
        <authorList>
            <person name="Kwon S.-Y."/>
        </authorList>
    </citation>
    <scope>NUCLEOTIDE SEQUENCE [LARGE SCALE GENOMIC DNA]</scope>
    <source>
        <strain evidence="4">cv. Chang Bougi</strain>
        <strain evidence="3">cv. SW 3</strain>
        <tissue evidence="1">Leaf</tissue>
    </source>
</reference>
<dbReference type="EMBL" id="SSTE01007295">
    <property type="protein sequence ID" value="KAA0056802.1"/>
    <property type="molecule type" value="Genomic_DNA"/>
</dbReference>
<evidence type="ECO:0000313" key="1">
    <source>
        <dbReference type="EMBL" id="KAA0056802.1"/>
    </source>
</evidence>
<dbReference type="AlphaFoldDB" id="A0A5A7ULT7"/>
<dbReference type="Proteomes" id="UP000321393">
    <property type="component" value="Unassembled WGS sequence"/>
</dbReference>
<dbReference type="Proteomes" id="UP000321947">
    <property type="component" value="Unassembled WGS sequence"/>
</dbReference>
<accession>A0A5A7ULT7</accession>
<protein>
    <submittedName>
        <fullName evidence="1">Polyprotein</fullName>
    </submittedName>
</protein>
<name>A0A5A7ULT7_CUCMM</name>
<proteinExistence type="predicted"/>
<sequence length="200" mass="23471">MKVSKWWCPKLAFGRFKVINTRIVQPNLDNGPVYFTCKLGFTVALQDKNIYDVLCLDIRAKGLRLKNRSYPFPVLYVLYYKMMYTSASPKALGVSLKNYTMLMEVNLERTRQSSTTQIFEYDDAHVEVQFQEEPYHLPIREIYSERSSISECRPTTRERPIARSNSMRMSMDLEQSILDVQYEKSEGSWSPTQTDMERKS</sequence>
<gene>
    <name evidence="2" type="ORF">E5676_scaffold701G00510</name>
    <name evidence="1" type="ORF">E6C27_scaffold486G001000</name>
</gene>
<dbReference type="EMBL" id="SSTD01017387">
    <property type="protein sequence ID" value="TYJ99926.1"/>
    <property type="molecule type" value="Genomic_DNA"/>
</dbReference>
<comment type="caution">
    <text evidence="1">The sequence shown here is derived from an EMBL/GenBank/DDBJ whole genome shotgun (WGS) entry which is preliminary data.</text>
</comment>
<evidence type="ECO:0000313" key="3">
    <source>
        <dbReference type="Proteomes" id="UP000321393"/>
    </source>
</evidence>
<organism evidence="1 3">
    <name type="scientific">Cucumis melo var. makuwa</name>
    <name type="common">Oriental melon</name>
    <dbReference type="NCBI Taxonomy" id="1194695"/>
    <lineage>
        <taxon>Eukaryota</taxon>
        <taxon>Viridiplantae</taxon>
        <taxon>Streptophyta</taxon>
        <taxon>Embryophyta</taxon>
        <taxon>Tracheophyta</taxon>
        <taxon>Spermatophyta</taxon>
        <taxon>Magnoliopsida</taxon>
        <taxon>eudicotyledons</taxon>
        <taxon>Gunneridae</taxon>
        <taxon>Pentapetalae</taxon>
        <taxon>rosids</taxon>
        <taxon>fabids</taxon>
        <taxon>Cucurbitales</taxon>
        <taxon>Cucurbitaceae</taxon>
        <taxon>Benincaseae</taxon>
        <taxon>Cucumis</taxon>
    </lineage>
</organism>
<evidence type="ECO:0000313" key="4">
    <source>
        <dbReference type="Proteomes" id="UP000321947"/>
    </source>
</evidence>
<dbReference type="OrthoDB" id="1429427at2759"/>